<dbReference type="Gene3D" id="3.30.700.10">
    <property type="entry name" value="Glycoprotein, Type 4 Pilin"/>
    <property type="match status" value="1"/>
</dbReference>
<evidence type="ECO:0000256" key="3">
    <source>
        <dbReference type="SAM" id="Phobius"/>
    </source>
</evidence>
<accession>A0ABM7MSA9</accession>
<evidence type="ECO:0000313" key="5">
    <source>
        <dbReference type="Proteomes" id="UP000824366"/>
    </source>
</evidence>
<keyword evidence="3" id="KW-0812">Transmembrane</keyword>
<comment type="similarity">
    <text evidence="1">Belongs to the N-Me-Phe pilin family.</text>
</comment>
<dbReference type="PROSITE" id="PS00409">
    <property type="entry name" value="PROKAR_NTER_METHYL"/>
    <property type="match status" value="1"/>
</dbReference>
<dbReference type="InterPro" id="IPR012902">
    <property type="entry name" value="N_methyl_site"/>
</dbReference>
<sequence>MKRSMQQGFTLIELMIVVAIIGILAAVALPAYQDYTTKAKWASNLSDLEGLKTSIKTCLNDKAMDGPSCDTVAELNAYGFAGTALPTPKYGATATLGNTASSVTISMTGSAEVGSYVYAASCAVDSGGNITCTKVSGTDTIPAKFLNSSAR</sequence>
<evidence type="ECO:0000313" key="4">
    <source>
        <dbReference type="EMBL" id="BCO29266.1"/>
    </source>
</evidence>
<keyword evidence="5" id="KW-1185">Reference proteome</keyword>
<reference evidence="4 5" key="1">
    <citation type="journal article" date="2021" name="Microbiol. Spectr.">
        <title>A Single Bacterium Capable of Oxidation and Reduction of Iron at Circumneutral pH.</title>
        <authorList>
            <person name="Kato S."/>
            <person name="Ohkuma M."/>
        </authorList>
    </citation>
    <scope>NUCLEOTIDE SEQUENCE [LARGE SCALE GENOMIC DNA]</scope>
    <source>
        <strain evidence="4 5">MIZ03</strain>
    </source>
</reference>
<evidence type="ECO:0000256" key="2">
    <source>
        <dbReference type="ARBA" id="ARBA00022481"/>
    </source>
</evidence>
<protein>
    <recommendedName>
        <fullName evidence="6">Fimbrial protein</fullName>
    </recommendedName>
</protein>
<dbReference type="PANTHER" id="PTHR30093:SF34">
    <property type="entry name" value="PREPILIN PEPTIDASE-DEPENDENT PROTEIN D"/>
    <property type="match status" value="1"/>
</dbReference>
<gene>
    <name evidence="4" type="ORF">MIZ03_4181</name>
</gene>
<feature type="transmembrane region" description="Helical" evidence="3">
    <location>
        <begin position="12"/>
        <end position="32"/>
    </location>
</feature>
<proteinExistence type="inferred from homology"/>
<dbReference type="EMBL" id="AP024238">
    <property type="protein sequence ID" value="BCO29266.1"/>
    <property type="molecule type" value="Genomic_DNA"/>
</dbReference>
<evidence type="ECO:0000256" key="1">
    <source>
        <dbReference type="ARBA" id="ARBA00005233"/>
    </source>
</evidence>
<keyword evidence="3" id="KW-0472">Membrane</keyword>
<keyword evidence="2" id="KW-0488">Methylation</keyword>
<organism evidence="4 5">
    <name type="scientific">Rhodoferax lithotrophicus</name>
    <dbReference type="NCBI Taxonomy" id="2798804"/>
    <lineage>
        <taxon>Bacteria</taxon>
        <taxon>Pseudomonadati</taxon>
        <taxon>Pseudomonadota</taxon>
        <taxon>Betaproteobacteria</taxon>
        <taxon>Burkholderiales</taxon>
        <taxon>Comamonadaceae</taxon>
        <taxon>Rhodoferax</taxon>
    </lineage>
</organism>
<name>A0ABM7MSA9_9BURK</name>
<evidence type="ECO:0008006" key="6">
    <source>
        <dbReference type="Google" id="ProtNLM"/>
    </source>
</evidence>
<dbReference type="InterPro" id="IPR045584">
    <property type="entry name" value="Pilin-like"/>
</dbReference>
<dbReference type="Proteomes" id="UP000824366">
    <property type="component" value="Chromosome"/>
</dbReference>
<dbReference type="SUPFAM" id="SSF54523">
    <property type="entry name" value="Pili subunits"/>
    <property type="match status" value="1"/>
</dbReference>
<dbReference type="PANTHER" id="PTHR30093">
    <property type="entry name" value="GENERAL SECRETION PATHWAY PROTEIN G"/>
    <property type="match status" value="1"/>
</dbReference>
<dbReference type="Pfam" id="PF07963">
    <property type="entry name" value="N_methyl"/>
    <property type="match status" value="1"/>
</dbReference>
<keyword evidence="3" id="KW-1133">Transmembrane helix</keyword>
<dbReference type="RefSeq" id="WP_276572404.1">
    <property type="nucleotide sequence ID" value="NZ_AP024238.1"/>
</dbReference>
<dbReference type="NCBIfam" id="TIGR02532">
    <property type="entry name" value="IV_pilin_GFxxxE"/>
    <property type="match status" value="1"/>
</dbReference>